<feature type="compositionally biased region" description="Basic and acidic residues" evidence="6">
    <location>
        <begin position="152"/>
        <end position="164"/>
    </location>
</feature>
<comment type="subcellular location">
    <subcellularLocation>
        <location evidence="1">Cell projection</location>
        <location evidence="1">Cilium</location>
    </subcellularLocation>
    <subcellularLocation>
        <location evidence="2">Cytoplasm</location>
        <location evidence="2">Cytoskeleton</location>
    </subcellularLocation>
</comment>
<dbReference type="EMBL" id="CAJNOQ010009305">
    <property type="protein sequence ID" value="CAF1221271.1"/>
    <property type="molecule type" value="Genomic_DNA"/>
</dbReference>
<dbReference type="InterPro" id="IPR052102">
    <property type="entry name" value="Enkurin_domain-protein"/>
</dbReference>
<evidence type="ECO:0000256" key="6">
    <source>
        <dbReference type="SAM" id="MobiDB-lite"/>
    </source>
</evidence>
<feature type="region of interest" description="Disordered" evidence="6">
    <location>
        <begin position="233"/>
        <end position="302"/>
    </location>
</feature>
<comment type="caution">
    <text evidence="8">The sequence shown here is derived from an EMBL/GenBank/DDBJ whole genome shotgun (WGS) entry which is preliminary data.</text>
</comment>
<dbReference type="Pfam" id="PF13864">
    <property type="entry name" value="Enkurin"/>
    <property type="match status" value="1"/>
</dbReference>
<feature type="compositionally biased region" description="Basic and acidic residues" evidence="6">
    <location>
        <begin position="290"/>
        <end position="302"/>
    </location>
</feature>
<dbReference type="Proteomes" id="UP000663829">
    <property type="component" value="Unassembled WGS sequence"/>
</dbReference>
<feature type="compositionally biased region" description="Basic and acidic residues" evidence="6">
    <location>
        <begin position="263"/>
        <end position="282"/>
    </location>
</feature>
<reference evidence="8" key="1">
    <citation type="submission" date="2021-02" db="EMBL/GenBank/DDBJ databases">
        <authorList>
            <person name="Nowell W R."/>
        </authorList>
    </citation>
    <scope>NUCLEOTIDE SEQUENCE</scope>
</reference>
<dbReference type="PROSITE" id="PS51665">
    <property type="entry name" value="ENKURIN"/>
    <property type="match status" value="1"/>
</dbReference>
<keyword evidence="3" id="KW-0963">Cytoplasm</keyword>
<dbReference type="GO" id="GO:0005881">
    <property type="term" value="C:cytoplasmic microtubule"/>
    <property type="evidence" value="ECO:0007669"/>
    <property type="project" value="TreeGrafter"/>
</dbReference>
<evidence type="ECO:0000256" key="4">
    <source>
        <dbReference type="ARBA" id="ARBA00023212"/>
    </source>
</evidence>
<dbReference type="PANTHER" id="PTHR21490:SF2">
    <property type="entry name" value="ENKURIN DOMAIN-CONTAINING PROTEIN 1"/>
    <property type="match status" value="1"/>
</dbReference>
<feature type="compositionally biased region" description="Polar residues" evidence="6">
    <location>
        <begin position="187"/>
        <end position="209"/>
    </location>
</feature>
<dbReference type="Proteomes" id="UP000681722">
    <property type="component" value="Unassembled WGS sequence"/>
</dbReference>
<accession>A0A814XWD0</accession>
<dbReference type="EMBL" id="CAJOBC010009308">
    <property type="protein sequence ID" value="CAF3984560.1"/>
    <property type="molecule type" value="Genomic_DNA"/>
</dbReference>
<gene>
    <name evidence="8" type="ORF">GPM918_LOCUS24696</name>
    <name evidence="9" type="ORF">SRO942_LOCUS24699</name>
</gene>
<evidence type="ECO:0000313" key="9">
    <source>
        <dbReference type="EMBL" id="CAF3984560.1"/>
    </source>
</evidence>
<organism evidence="8 10">
    <name type="scientific">Didymodactylos carnosus</name>
    <dbReference type="NCBI Taxonomy" id="1234261"/>
    <lineage>
        <taxon>Eukaryota</taxon>
        <taxon>Metazoa</taxon>
        <taxon>Spiralia</taxon>
        <taxon>Gnathifera</taxon>
        <taxon>Rotifera</taxon>
        <taxon>Eurotatoria</taxon>
        <taxon>Bdelloidea</taxon>
        <taxon>Philodinida</taxon>
        <taxon>Philodinidae</taxon>
        <taxon>Didymodactylos</taxon>
    </lineage>
</organism>
<sequence>MALTQQPWSVSFNTSMDNFERRRDETKNMEGRSLLTGPIPPTPGFENDFQIRSTPTSARGIRVSGVDAKAIYNRSVQGSGVPFLFKVQDNGLSRFGSGTKTKPIKNHMAENMKRIRHAMRQSKMRENEKEQQKPVPVKALWQSQQWKHVQSKVKENLENQEKSVSRPQSANYLKPHENTGPHFRRPQSVSNSRRNSIASEVDASNTNSNCRKDDGKLDYVKLNTLWAKNVPKVRKSTSEEVVQQTQEKKQKEFQDYKQNQKGKVPDYIDRIREERDQERTDQSRNAPDPECPKGHVKVQEDERRRTLQTLQLNQKDLVQRLGHLPIRNDSVTLRKTKEDLEKKIIELDEAIKIFSKPKVFIKIDE</sequence>
<feature type="region of interest" description="Disordered" evidence="6">
    <location>
        <begin position="14"/>
        <end position="47"/>
    </location>
</feature>
<dbReference type="InterPro" id="IPR027012">
    <property type="entry name" value="Enkurin_dom"/>
</dbReference>
<feature type="compositionally biased region" description="Basic and acidic residues" evidence="6">
    <location>
        <begin position="246"/>
        <end position="255"/>
    </location>
</feature>
<keyword evidence="5" id="KW-0966">Cell projection</keyword>
<feature type="compositionally biased region" description="Basic and acidic residues" evidence="6">
    <location>
        <begin position="123"/>
        <end position="132"/>
    </location>
</feature>
<evidence type="ECO:0000256" key="2">
    <source>
        <dbReference type="ARBA" id="ARBA00004245"/>
    </source>
</evidence>
<dbReference type="AlphaFoldDB" id="A0A814XWD0"/>
<dbReference type="OrthoDB" id="10264920at2759"/>
<name>A0A814XWD0_9BILA</name>
<feature type="compositionally biased region" description="Basic and acidic residues" evidence="6">
    <location>
        <begin position="18"/>
        <end position="30"/>
    </location>
</feature>
<proteinExistence type="predicted"/>
<keyword evidence="10" id="KW-1185">Reference proteome</keyword>
<dbReference type="PANTHER" id="PTHR21490">
    <property type="entry name" value="ENKURIN-RELATED"/>
    <property type="match status" value="1"/>
</dbReference>
<evidence type="ECO:0000256" key="1">
    <source>
        <dbReference type="ARBA" id="ARBA00004138"/>
    </source>
</evidence>
<dbReference type="GO" id="GO:0005929">
    <property type="term" value="C:cilium"/>
    <property type="evidence" value="ECO:0007669"/>
    <property type="project" value="UniProtKB-SubCell"/>
</dbReference>
<keyword evidence="4" id="KW-0206">Cytoskeleton</keyword>
<protein>
    <recommendedName>
        <fullName evidence="7">Enkurin domain-containing protein</fullName>
    </recommendedName>
</protein>
<evidence type="ECO:0000259" key="7">
    <source>
        <dbReference type="PROSITE" id="PS51665"/>
    </source>
</evidence>
<evidence type="ECO:0000313" key="10">
    <source>
        <dbReference type="Proteomes" id="UP000663829"/>
    </source>
</evidence>
<evidence type="ECO:0000313" key="8">
    <source>
        <dbReference type="EMBL" id="CAF1221271.1"/>
    </source>
</evidence>
<evidence type="ECO:0000256" key="5">
    <source>
        <dbReference type="ARBA" id="ARBA00023273"/>
    </source>
</evidence>
<feature type="region of interest" description="Disordered" evidence="6">
    <location>
        <begin position="120"/>
        <end position="214"/>
    </location>
</feature>
<feature type="domain" description="Enkurin" evidence="7">
    <location>
        <begin position="270"/>
        <end position="362"/>
    </location>
</feature>
<evidence type="ECO:0000256" key="3">
    <source>
        <dbReference type="ARBA" id="ARBA00022490"/>
    </source>
</evidence>